<dbReference type="Proteomes" id="UP000756921">
    <property type="component" value="Unassembled WGS sequence"/>
</dbReference>
<evidence type="ECO:0000313" key="5">
    <source>
        <dbReference type="Proteomes" id="UP000756921"/>
    </source>
</evidence>
<evidence type="ECO:0000256" key="2">
    <source>
        <dbReference type="SAM" id="Phobius"/>
    </source>
</evidence>
<dbReference type="GO" id="GO:0008270">
    <property type="term" value="F:zinc ion binding"/>
    <property type="evidence" value="ECO:0007669"/>
    <property type="project" value="InterPro"/>
</dbReference>
<keyword evidence="2" id="KW-0812">Transmembrane</keyword>
<name>A0A9P6GCC0_9PLEO</name>
<gene>
    <name evidence="4" type="ORF">PMIN01_09444</name>
</gene>
<evidence type="ECO:0000313" key="4">
    <source>
        <dbReference type="EMBL" id="KAF9732586.1"/>
    </source>
</evidence>
<dbReference type="GO" id="GO:0000981">
    <property type="term" value="F:DNA-binding transcription factor activity, RNA polymerase II-specific"/>
    <property type="evidence" value="ECO:0007669"/>
    <property type="project" value="InterPro"/>
</dbReference>
<dbReference type="PANTHER" id="PTHR38111:SF2">
    <property type="entry name" value="FINGER DOMAIN PROTEIN, PUTATIVE (AFU_ORTHOLOGUE AFUA_1G01560)-RELATED"/>
    <property type="match status" value="1"/>
</dbReference>
<organism evidence="4 5">
    <name type="scientific">Paraphaeosphaeria minitans</name>
    <dbReference type="NCBI Taxonomy" id="565426"/>
    <lineage>
        <taxon>Eukaryota</taxon>
        <taxon>Fungi</taxon>
        <taxon>Dikarya</taxon>
        <taxon>Ascomycota</taxon>
        <taxon>Pezizomycotina</taxon>
        <taxon>Dothideomycetes</taxon>
        <taxon>Pleosporomycetidae</taxon>
        <taxon>Pleosporales</taxon>
        <taxon>Massarineae</taxon>
        <taxon>Didymosphaeriaceae</taxon>
        <taxon>Paraphaeosphaeria</taxon>
    </lineage>
</organism>
<dbReference type="AlphaFoldDB" id="A0A9P6GCC0"/>
<dbReference type="SUPFAM" id="SSF57701">
    <property type="entry name" value="Zn2/Cys6 DNA-binding domain"/>
    <property type="match status" value="1"/>
</dbReference>
<keyword evidence="1" id="KW-0539">Nucleus</keyword>
<keyword evidence="2" id="KW-0472">Membrane</keyword>
<keyword evidence="5" id="KW-1185">Reference proteome</keyword>
<dbReference type="PROSITE" id="PS50048">
    <property type="entry name" value="ZN2_CY6_FUNGAL_2"/>
    <property type="match status" value="1"/>
</dbReference>
<dbReference type="Gene3D" id="4.10.240.10">
    <property type="entry name" value="Zn(2)-C6 fungal-type DNA-binding domain"/>
    <property type="match status" value="1"/>
</dbReference>
<feature type="domain" description="Zn(2)-C6 fungal-type" evidence="3">
    <location>
        <begin position="6"/>
        <end position="36"/>
    </location>
</feature>
<dbReference type="OrthoDB" id="5126878at2759"/>
<reference evidence="4" key="1">
    <citation type="journal article" date="2020" name="Mol. Plant Microbe Interact.">
        <title>Genome Sequence of the Biocontrol Agent Coniothyrium minitans strain Conio (IMI 134523).</title>
        <authorList>
            <person name="Patel D."/>
            <person name="Shittu T.A."/>
            <person name="Baroncelli R."/>
            <person name="Muthumeenakshi S."/>
            <person name="Osborne T.H."/>
            <person name="Janganan T.K."/>
            <person name="Sreenivasaprasad S."/>
        </authorList>
    </citation>
    <scope>NUCLEOTIDE SEQUENCE</scope>
    <source>
        <strain evidence="4">Conio</strain>
    </source>
</reference>
<dbReference type="InterPro" id="IPR053178">
    <property type="entry name" value="Osmoadaptation_assoc"/>
</dbReference>
<keyword evidence="2" id="KW-1133">Transmembrane helix</keyword>
<dbReference type="SMART" id="SM00066">
    <property type="entry name" value="GAL4"/>
    <property type="match status" value="1"/>
</dbReference>
<feature type="transmembrane region" description="Helical" evidence="2">
    <location>
        <begin position="702"/>
        <end position="722"/>
    </location>
</feature>
<dbReference type="EMBL" id="WJXW01000010">
    <property type="protein sequence ID" value="KAF9732586.1"/>
    <property type="molecule type" value="Genomic_DNA"/>
</dbReference>
<dbReference type="Pfam" id="PF00172">
    <property type="entry name" value="Zn_clus"/>
    <property type="match status" value="1"/>
</dbReference>
<evidence type="ECO:0000259" key="3">
    <source>
        <dbReference type="PROSITE" id="PS50048"/>
    </source>
</evidence>
<sequence>MTITGKCDTCRSRKVKCDEQKPQCGACRKRDRDCIYLFGKASAFVLEDPTQLSKHGRPKVAPVIYPIECTHEPGITPSPLSCSPPYTSLTLRQSKGRDADKGQGVFMTLSGLPRDRAKVMKKTTAQQRRKLQIHLNELDATIRGTTRHFLPSKTALATRYVNLLGSRPPEMQPFAILGSWVESLPSRIGRTAAVDLAVEYLIESFNVSEAMIASRTSVYDNDVYLEMTSPASVPKDSPATFRASVALMHVYIQVPRLICLVRHASNYPEDSLTLTAAMSLAEALWELIPGKLMREIVHSCITIVDVPPYPEIADIIPDSYHFDSIENSTVISRFWKLQVTLSGIIQTLYQRYPAECVSSQLPPLSVVENTDADAATELARCIHWAFTICPSLPLVPLRIYTTFQVSVGAWCRIVQRITASNRSPPPYPDPFPSVTTYFDDQLFRAKRMEQFVADKSNLVHELWNIPRVNKRFFRSAAIDMAGGPIPDWMPIRITFDTEDGSIVMRMELDAQDENEVPISTGNKRTPSREGFSEWVSEYSASVLMHADILEWYWKATGGAFRAMRDWTCEILGLQRAGDKVYQGYIGRGCIKCTACTSGLAQRQRVREFGRYYFFGCIAMNLAGLAEFILGNSKAMANFFFMSTFRVNVFFTLKFFGLIMIFSFIAISDLRISHAATEADVEHINKLLHFAGGFGFSGLVCDWYLVILTACEAAGILCPLPVLNLRSEVFLKKEPNANIE</sequence>
<feature type="transmembrane region" description="Helical" evidence="2">
    <location>
        <begin position="644"/>
        <end position="666"/>
    </location>
</feature>
<dbReference type="PANTHER" id="PTHR38111">
    <property type="entry name" value="ZN(2)-C6 FUNGAL-TYPE DOMAIN-CONTAINING PROTEIN-RELATED"/>
    <property type="match status" value="1"/>
</dbReference>
<dbReference type="CDD" id="cd00067">
    <property type="entry name" value="GAL4"/>
    <property type="match status" value="1"/>
</dbReference>
<feature type="transmembrane region" description="Helical" evidence="2">
    <location>
        <begin position="611"/>
        <end position="632"/>
    </location>
</feature>
<evidence type="ECO:0000256" key="1">
    <source>
        <dbReference type="ARBA" id="ARBA00023242"/>
    </source>
</evidence>
<dbReference type="InterPro" id="IPR036864">
    <property type="entry name" value="Zn2-C6_fun-type_DNA-bd_sf"/>
</dbReference>
<accession>A0A9P6GCC0</accession>
<protein>
    <submittedName>
        <fullName evidence="4">Zn 2cys6 transcription factor</fullName>
    </submittedName>
</protein>
<comment type="caution">
    <text evidence="4">The sequence shown here is derived from an EMBL/GenBank/DDBJ whole genome shotgun (WGS) entry which is preliminary data.</text>
</comment>
<proteinExistence type="predicted"/>
<dbReference type="InterPro" id="IPR001138">
    <property type="entry name" value="Zn2Cys6_DnaBD"/>
</dbReference>